<name>A0A8J3KZ21_9ACTN</name>
<dbReference type="InterPro" id="IPR001155">
    <property type="entry name" value="OxRdtase_FMN_N"/>
</dbReference>
<gene>
    <name evidence="2" type="ORF">Cco03nite_61850</name>
</gene>
<evidence type="ECO:0000313" key="2">
    <source>
        <dbReference type="EMBL" id="GIG09485.1"/>
    </source>
</evidence>
<evidence type="ECO:0000259" key="1">
    <source>
        <dbReference type="Pfam" id="PF00724"/>
    </source>
</evidence>
<dbReference type="SUPFAM" id="SSF51395">
    <property type="entry name" value="FMN-linked oxidoreductases"/>
    <property type="match status" value="1"/>
</dbReference>
<dbReference type="AlphaFoldDB" id="A0A8J3KZ21"/>
<dbReference type="PANTHER" id="PTHR22893:SF55">
    <property type="entry name" value="OXIDOREDUCTASE-RELATED"/>
    <property type="match status" value="1"/>
</dbReference>
<evidence type="ECO:0000313" key="3">
    <source>
        <dbReference type="Proteomes" id="UP000630887"/>
    </source>
</evidence>
<dbReference type="EMBL" id="BONI01000066">
    <property type="protein sequence ID" value="GIG09485.1"/>
    <property type="molecule type" value="Genomic_DNA"/>
</dbReference>
<comment type="caution">
    <text evidence="2">The sequence shown here is derived from an EMBL/GenBank/DDBJ whole genome shotgun (WGS) entry which is preliminary data.</text>
</comment>
<dbReference type="Gene3D" id="3.20.20.70">
    <property type="entry name" value="Aldolase class I"/>
    <property type="match status" value="1"/>
</dbReference>
<dbReference type="RefSeq" id="WP_203696513.1">
    <property type="nucleotide sequence ID" value="NZ_BAAALC010000018.1"/>
</dbReference>
<protein>
    <submittedName>
        <fullName evidence="2">Oxidoreductase</fullName>
    </submittedName>
</protein>
<sequence>MTDLIAPATTAGALLAPVLEPVAMAGLRLSTRFVMAPMTRSQSPGGVPTPAVAGYYRRRAEHGVGLIITEGVLVDHPSAGHEDAVPRMTPGPAEDGWRHVVDEVHSVGGRIAAQLWHLGSLREPVDGLAAWSPSAVPEPGRPAGHAMSLTDADTILTAYADAARVAARAGFDAIEIHAAHGYLLDEFLWPRTNRRTDRYGGSTAGRARFPAEVVRAVRAAVPADMPLIVRFSQFKERDFDARIADSPAELATILEAFTDAGATVLHASQRRFWQPVFPGSPLNLAGWAKQITGLPAITVGGVGLTRDFLEPGRANSLTGLVQRLAAGEFDLVALGRILLGNPDWVTLAAEDRIDGIEDYRKEHEHTFA</sequence>
<dbReference type="GO" id="GO:0016491">
    <property type="term" value="F:oxidoreductase activity"/>
    <property type="evidence" value="ECO:0007669"/>
    <property type="project" value="InterPro"/>
</dbReference>
<dbReference type="PANTHER" id="PTHR22893">
    <property type="entry name" value="NADH OXIDOREDUCTASE-RELATED"/>
    <property type="match status" value="1"/>
</dbReference>
<feature type="domain" description="NADH:flavin oxidoreductase/NADH oxidase N-terminal" evidence="1">
    <location>
        <begin position="19"/>
        <end position="352"/>
    </location>
</feature>
<reference evidence="2 3" key="1">
    <citation type="submission" date="2021-01" db="EMBL/GenBank/DDBJ databases">
        <title>Whole genome shotgun sequence of Catellatospora coxensis NBRC 107359.</title>
        <authorList>
            <person name="Komaki H."/>
            <person name="Tamura T."/>
        </authorList>
    </citation>
    <scope>NUCLEOTIDE SEQUENCE [LARGE SCALE GENOMIC DNA]</scope>
    <source>
        <strain evidence="2 3">NBRC 107359</strain>
    </source>
</reference>
<keyword evidence="3" id="KW-1185">Reference proteome</keyword>
<dbReference type="Proteomes" id="UP000630887">
    <property type="component" value="Unassembled WGS sequence"/>
</dbReference>
<dbReference type="InterPro" id="IPR045247">
    <property type="entry name" value="Oye-like"/>
</dbReference>
<organism evidence="2 3">
    <name type="scientific">Catellatospora coxensis</name>
    <dbReference type="NCBI Taxonomy" id="310354"/>
    <lineage>
        <taxon>Bacteria</taxon>
        <taxon>Bacillati</taxon>
        <taxon>Actinomycetota</taxon>
        <taxon>Actinomycetes</taxon>
        <taxon>Micromonosporales</taxon>
        <taxon>Micromonosporaceae</taxon>
        <taxon>Catellatospora</taxon>
    </lineage>
</organism>
<dbReference type="InterPro" id="IPR013785">
    <property type="entry name" value="Aldolase_TIM"/>
</dbReference>
<proteinExistence type="predicted"/>
<dbReference type="GO" id="GO:0010181">
    <property type="term" value="F:FMN binding"/>
    <property type="evidence" value="ECO:0007669"/>
    <property type="project" value="InterPro"/>
</dbReference>
<dbReference type="GO" id="GO:0005829">
    <property type="term" value="C:cytosol"/>
    <property type="evidence" value="ECO:0007669"/>
    <property type="project" value="TreeGrafter"/>
</dbReference>
<dbReference type="Pfam" id="PF00724">
    <property type="entry name" value="Oxidored_FMN"/>
    <property type="match status" value="1"/>
</dbReference>
<accession>A0A8J3KZ21</accession>